<evidence type="ECO:0000313" key="1">
    <source>
        <dbReference type="EMBL" id="GBP03388.1"/>
    </source>
</evidence>
<comment type="caution">
    <text evidence="1">The sequence shown here is derived from an EMBL/GenBank/DDBJ whole genome shotgun (WGS) entry which is preliminary data.</text>
</comment>
<name>A0A4C1SQ80_EUMVA</name>
<dbReference type="Gene3D" id="3.40.30.10">
    <property type="entry name" value="Glutaredoxin"/>
    <property type="match status" value="1"/>
</dbReference>
<reference evidence="1 2" key="1">
    <citation type="journal article" date="2019" name="Commun. Biol.">
        <title>The bagworm genome reveals a unique fibroin gene that provides high tensile strength.</title>
        <authorList>
            <person name="Kono N."/>
            <person name="Nakamura H."/>
            <person name="Ohtoshi R."/>
            <person name="Tomita M."/>
            <person name="Numata K."/>
            <person name="Arakawa K."/>
        </authorList>
    </citation>
    <scope>NUCLEOTIDE SEQUENCE [LARGE SCALE GENOMIC DNA]</scope>
</reference>
<proteinExistence type="predicted"/>
<accession>A0A4C1SQ80</accession>
<keyword evidence="2" id="KW-1185">Reference proteome</keyword>
<dbReference type="AlphaFoldDB" id="A0A4C1SQ80"/>
<feature type="non-terminal residue" evidence="1">
    <location>
        <position position="73"/>
    </location>
</feature>
<gene>
    <name evidence="1" type="ORF">EVAR_73942_1</name>
</gene>
<evidence type="ECO:0000313" key="2">
    <source>
        <dbReference type="Proteomes" id="UP000299102"/>
    </source>
</evidence>
<dbReference type="OrthoDB" id="5810603at2759"/>
<organism evidence="1 2">
    <name type="scientific">Eumeta variegata</name>
    <name type="common">Bagworm moth</name>
    <name type="synonym">Eumeta japonica</name>
    <dbReference type="NCBI Taxonomy" id="151549"/>
    <lineage>
        <taxon>Eukaryota</taxon>
        <taxon>Metazoa</taxon>
        <taxon>Ecdysozoa</taxon>
        <taxon>Arthropoda</taxon>
        <taxon>Hexapoda</taxon>
        <taxon>Insecta</taxon>
        <taxon>Pterygota</taxon>
        <taxon>Neoptera</taxon>
        <taxon>Endopterygota</taxon>
        <taxon>Lepidoptera</taxon>
        <taxon>Glossata</taxon>
        <taxon>Ditrysia</taxon>
        <taxon>Tineoidea</taxon>
        <taxon>Psychidae</taxon>
        <taxon>Oiketicinae</taxon>
        <taxon>Eumeta</taxon>
    </lineage>
</organism>
<protein>
    <submittedName>
        <fullName evidence="1">Uncharacterized protein</fullName>
    </submittedName>
</protein>
<dbReference type="Proteomes" id="UP000299102">
    <property type="component" value="Unassembled WGS sequence"/>
</dbReference>
<sequence>MEHLSRAPYMWEWALTYIDDSVQQLQWKTFAQVRKELGLHHRQHDSKPWLIYFHSPRCYRCYEMYADFAIAGM</sequence>
<dbReference type="EMBL" id="BGZK01010633">
    <property type="protein sequence ID" value="GBP03388.1"/>
    <property type="molecule type" value="Genomic_DNA"/>
</dbReference>